<feature type="domain" description="Response regulatory" evidence="15">
    <location>
        <begin position="167"/>
        <end position="283"/>
    </location>
</feature>
<evidence type="ECO:0000256" key="5">
    <source>
        <dbReference type="ARBA" id="ARBA00022679"/>
    </source>
</evidence>
<dbReference type="PROSITE" id="PS50885">
    <property type="entry name" value="HAMP"/>
    <property type="match status" value="1"/>
</dbReference>
<dbReference type="GO" id="GO:0005737">
    <property type="term" value="C:cytoplasm"/>
    <property type="evidence" value="ECO:0007669"/>
    <property type="project" value="TreeGrafter"/>
</dbReference>
<dbReference type="InterPro" id="IPR003660">
    <property type="entry name" value="HAMP_dom"/>
</dbReference>
<evidence type="ECO:0000256" key="6">
    <source>
        <dbReference type="ARBA" id="ARBA00022692"/>
    </source>
</evidence>
<feature type="domain" description="Protein kinase" evidence="14">
    <location>
        <begin position="386"/>
        <end position="645"/>
    </location>
</feature>
<dbReference type="SUPFAM" id="SSF56112">
    <property type="entry name" value="Protein kinase-like (PK-like)"/>
    <property type="match status" value="1"/>
</dbReference>
<evidence type="ECO:0000256" key="12">
    <source>
        <dbReference type="PROSITE-ProRule" id="PRU00169"/>
    </source>
</evidence>
<dbReference type="InterPro" id="IPR011006">
    <property type="entry name" value="CheY-like_superfamily"/>
</dbReference>
<dbReference type="GO" id="GO:0005524">
    <property type="term" value="F:ATP binding"/>
    <property type="evidence" value="ECO:0007669"/>
    <property type="project" value="UniProtKB-UniRule"/>
</dbReference>
<evidence type="ECO:0000259" key="15">
    <source>
        <dbReference type="PROSITE" id="PS50110"/>
    </source>
</evidence>
<evidence type="ECO:0000259" key="16">
    <source>
        <dbReference type="PROSITE" id="PS50885"/>
    </source>
</evidence>
<evidence type="ECO:0000256" key="3">
    <source>
        <dbReference type="ARBA" id="ARBA00022475"/>
    </source>
</evidence>
<proteinExistence type="predicted"/>
<protein>
    <recommendedName>
        <fullName evidence="2">non-specific serine/threonine protein kinase</fullName>
        <ecNumber evidence="2">2.7.11.1</ecNumber>
    </recommendedName>
</protein>
<evidence type="ECO:0000259" key="14">
    <source>
        <dbReference type="PROSITE" id="PS50011"/>
    </source>
</evidence>
<dbReference type="Gene3D" id="3.30.200.20">
    <property type="entry name" value="Phosphorylase Kinase, domain 1"/>
    <property type="match status" value="1"/>
</dbReference>
<keyword evidence="6" id="KW-0812">Transmembrane</keyword>
<dbReference type="eggNOG" id="COG0515">
    <property type="taxonomic scope" value="Bacteria"/>
</dbReference>
<dbReference type="OrthoDB" id="9762169at2"/>
<evidence type="ECO:0000256" key="1">
    <source>
        <dbReference type="ARBA" id="ARBA00004162"/>
    </source>
</evidence>
<dbReference type="PROSITE" id="PS00107">
    <property type="entry name" value="PROTEIN_KINASE_ATP"/>
    <property type="match status" value="1"/>
</dbReference>
<dbReference type="SMART" id="SM00220">
    <property type="entry name" value="S_TKc"/>
    <property type="match status" value="1"/>
</dbReference>
<dbReference type="FunFam" id="1.10.510.10:FF:000021">
    <property type="entry name" value="Serine/threonine protein kinase"/>
    <property type="match status" value="1"/>
</dbReference>
<comment type="subcellular location">
    <subcellularLocation>
        <location evidence="1">Cell membrane</location>
        <topology evidence="1">Single-pass membrane protein</topology>
    </subcellularLocation>
</comment>
<name>A0A1A3C8B1_MYCAS</name>
<keyword evidence="9 13" id="KW-0067">ATP-binding</keyword>
<dbReference type="CDD" id="cd14014">
    <property type="entry name" value="STKc_PknB_like"/>
    <property type="match status" value="1"/>
</dbReference>
<comment type="caution">
    <text evidence="17">The sequence shown here is derived from an EMBL/GenBank/DDBJ whole genome shotgun (WGS) entry which is preliminary data.</text>
</comment>
<evidence type="ECO:0000256" key="13">
    <source>
        <dbReference type="PROSITE-ProRule" id="PRU10141"/>
    </source>
</evidence>
<dbReference type="SMART" id="SM00448">
    <property type="entry name" value="REC"/>
    <property type="match status" value="1"/>
</dbReference>
<feature type="modified residue" description="4-aspartylphosphate" evidence="12">
    <location>
        <position position="216"/>
    </location>
</feature>
<dbReference type="InterPro" id="IPR000719">
    <property type="entry name" value="Prot_kinase_dom"/>
</dbReference>
<dbReference type="EC" id="2.7.11.1" evidence="2"/>
<dbReference type="PROSITE" id="PS50011">
    <property type="entry name" value="PROTEIN_KINASE_DOM"/>
    <property type="match status" value="1"/>
</dbReference>
<dbReference type="Pfam" id="PF00072">
    <property type="entry name" value="Response_reg"/>
    <property type="match status" value="1"/>
</dbReference>
<dbReference type="InterPro" id="IPR011009">
    <property type="entry name" value="Kinase-like_dom_sf"/>
</dbReference>
<evidence type="ECO:0000256" key="9">
    <source>
        <dbReference type="ARBA" id="ARBA00022840"/>
    </source>
</evidence>
<keyword evidence="12" id="KW-0597">Phosphoprotein</keyword>
<evidence type="ECO:0000256" key="2">
    <source>
        <dbReference type="ARBA" id="ARBA00012513"/>
    </source>
</evidence>
<evidence type="ECO:0000313" key="17">
    <source>
        <dbReference type="EMBL" id="OBI82006.1"/>
    </source>
</evidence>
<dbReference type="InterPro" id="IPR008271">
    <property type="entry name" value="Ser/Thr_kinase_AS"/>
</dbReference>
<reference evidence="17 18" key="1">
    <citation type="submission" date="2016-06" db="EMBL/GenBank/DDBJ databases">
        <authorList>
            <person name="Kjaerup R.B."/>
            <person name="Dalgaard T.S."/>
            <person name="Juul-Madsen H.R."/>
        </authorList>
    </citation>
    <scope>NUCLEOTIDE SEQUENCE [LARGE SCALE GENOMIC DNA]</scope>
    <source>
        <strain evidence="17 18">1081914.2</strain>
    </source>
</reference>
<dbReference type="eggNOG" id="COG3706">
    <property type="taxonomic scope" value="Bacteria"/>
</dbReference>
<feature type="binding site" evidence="13">
    <location>
        <position position="415"/>
    </location>
    <ligand>
        <name>ATP</name>
        <dbReference type="ChEBI" id="CHEBI:30616"/>
    </ligand>
</feature>
<keyword evidence="3" id="KW-1003">Cell membrane</keyword>
<sequence>MSELDATIAAPVFNVEPGELERVTLARHQLSAGVHRLAGDCERLLADLHRPAHHAWREHAGRALVQARYLATLLVRPPGGGQVTDARALEELQSALRAPLKEVADALTRLLTMIPTDLEEELVLQDARAAREGAAALLAAGGFRAGATQAVNAADAAAEPKVAGAARVLVVDDDELLREQLAMVLERLGHSVIMAENGRAGLEAAERDAPDLVITDLNMPGMDGFELLERLKADTRTQHIPVIVVSGEGDAASVVRCLERGAEDHLTKPYESVVLAARIRTSLERKRLRDLELAYLHRVARLTAAAEAVEAQTYDPKLLADLLARQDQLGQLARVFDRMVRGIRSREERLRARVRGLRREMEQSGVTAEGAASGPAATDQVIAGRYQVRRELGAGGMGAVYLVYDRELGEDVALKMLHPSLLAEEPVGLERLRTEMKLARKISHTNVVRSHDIGEWKGTHYITMEFIRGVTVADLIKKRGRLTIESTLAIGTQLADALAVAHDQDIVHRDIKPTNLMIDESGMLKVADFGLARTVRRTEALTQAGFVVGTVNYMPPEQLMGGDLDARTDLYAVGVVLFECLTGRLPYQATSPVAILNAMLAQKAPDVSTFANDVPPVLSTVISRLLEREPENRYASARELAEALAQVPPTA</sequence>
<evidence type="ECO:0000313" key="18">
    <source>
        <dbReference type="Proteomes" id="UP000093795"/>
    </source>
</evidence>
<keyword evidence="7 13" id="KW-0547">Nucleotide-binding</keyword>
<dbReference type="InterPro" id="IPR017441">
    <property type="entry name" value="Protein_kinase_ATP_BS"/>
</dbReference>
<dbReference type="PROSITE" id="PS50110">
    <property type="entry name" value="RESPONSE_REGULATORY"/>
    <property type="match status" value="1"/>
</dbReference>
<dbReference type="GO" id="GO:0000160">
    <property type="term" value="P:phosphorelay signal transduction system"/>
    <property type="evidence" value="ECO:0007669"/>
    <property type="project" value="InterPro"/>
</dbReference>
<dbReference type="InterPro" id="IPR045269">
    <property type="entry name" value="Atg1-like"/>
</dbReference>
<dbReference type="Proteomes" id="UP000093795">
    <property type="component" value="Unassembled WGS sequence"/>
</dbReference>
<keyword evidence="11" id="KW-0472">Membrane</keyword>
<dbReference type="Gene3D" id="1.10.510.10">
    <property type="entry name" value="Transferase(Phosphotransferase) domain 1"/>
    <property type="match status" value="1"/>
</dbReference>
<dbReference type="GO" id="GO:0005886">
    <property type="term" value="C:plasma membrane"/>
    <property type="evidence" value="ECO:0007669"/>
    <property type="project" value="UniProtKB-SubCell"/>
</dbReference>
<accession>A0A1A3C8B1</accession>
<feature type="domain" description="HAMP" evidence="16">
    <location>
        <begin position="293"/>
        <end position="348"/>
    </location>
</feature>
<gene>
    <name evidence="17" type="ORF">A9X01_22675</name>
</gene>
<dbReference type="PROSITE" id="PS00108">
    <property type="entry name" value="PROTEIN_KINASE_ST"/>
    <property type="match status" value="1"/>
</dbReference>
<dbReference type="EMBL" id="LZKQ01000180">
    <property type="protein sequence ID" value="OBI82006.1"/>
    <property type="molecule type" value="Genomic_DNA"/>
</dbReference>
<dbReference type="SUPFAM" id="SSF52172">
    <property type="entry name" value="CheY-like"/>
    <property type="match status" value="1"/>
</dbReference>
<dbReference type="GO" id="GO:0080090">
    <property type="term" value="P:regulation of primary metabolic process"/>
    <property type="evidence" value="ECO:0007669"/>
    <property type="project" value="UniProtKB-ARBA"/>
</dbReference>
<evidence type="ECO:0000256" key="10">
    <source>
        <dbReference type="ARBA" id="ARBA00022989"/>
    </source>
</evidence>
<dbReference type="Gene3D" id="3.40.50.2300">
    <property type="match status" value="1"/>
</dbReference>
<keyword evidence="5" id="KW-0808">Transferase</keyword>
<keyword evidence="10" id="KW-1133">Transmembrane helix</keyword>
<keyword evidence="8" id="KW-0418">Kinase</keyword>
<evidence type="ECO:0000256" key="7">
    <source>
        <dbReference type="ARBA" id="ARBA00022741"/>
    </source>
</evidence>
<dbReference type="InterPro" id="IPR001789">
    <property type="entry name" value="Sig_transdc_resp-reg_receiver"/>
</dbReference>
<dbReference type="CDD" id="cd00156">
    <property type="entry name" value="REC"/>
    <property type="match status" value="1"/>
</dbReference>
<dbReference type="GO" id="GO:0004674">
    <property type="term" value="F:protein serine/threonine kinase activity"/>
    <property type="evidence" value="ECO:0007669"/>
    <property type="project" value="UniProtKB-KW"/>
</dbReference>
<organism evidence="17 18">
    <name type="scientific">Mycobacterium asiaticum</name>
    <dbReference type="NCBI Taxonomy" id="1790"/>
    <lineage>
        <taxon>Bacteria</taxon>
        <taxon>Bacillati</taxon>
        <taxon>Actinomycetota</taxon>
        <taxon>Actinomycetes</taxon>
        <taxon>Mycobacteriales</taxon>
        <taxon>Mycobacteriaceae</taxon>
        <taxon>Mycobacterium</taxon>
    </lineage>
</organism>
<dbReference type="Pfam" id="PF00069">
    <property type="entry name" value="Pkinase"/>
    <property type="match status" value="1"/>
</dbReference>
<dbReference type="PANTHER" id="PTHR24348">
    <property type="entry name" value="SERINE/THREONINE-PROTEIN KINASE UNC-51-RELATED"/>
    <property type="match status" value="1"/>
</dbReference>
<dbReference type="AlphaFoldDB" id="A0A1A3C8B1"/>
<evidence type="ECO:0000256" key="8">
    <source>
        <dbReference type="ARBA" id="ARBA00022777"/>
    </source>
</evidence>
<evidence type="ECO:0000256" key="11">
    <source>
        <dbReference type="ARBA" id="ARBA00023136"/>
    </source>
</evidence>
<keyword evidence="4" id="KW-0723">Serine/threonine-protein kinase</keyword>
<evidence type="ECO:0000256" key="4">
    <source>
        <dbReference type="ARBA" id="ARBA00022527"/>
    </source>
</evidence>
<dbReference type="RefSeq" id="WP_065121580.1">
    <property type="nucleotide sequence ID" value="NZ_LZKQ01000180.1"/>
</dbReference>